<evidence type="ECO:0000256" key="1">
    <source>
        <dbReference type="SAM" id="Phobius"/>
    </source>
</evidence>
<sequence length="197" mass="21225">MINDIYPSKLPTRNTGFTLIELVVVIIVLAILAVIAVSKFIDVKRDAEISRVQAIAASFEQSVTFSHTRWQLIGGSDPMNDLPDFANNDLDMNTFGYPLGTGKGNPMGNPVNIGPGQGGCVDLWNALIESPPSVAIRNTTDDVEFESYRHAADGGSGATQCTYVLRTLGDTAGRNRAEIKIVYDSIEGTVNAFIEDS</sequence>
<comment type="caution">
    <text evidence="2">The sequence shown here is derived from an EMBL/GenBank/DDBJ whole genome shotgun (WGS) entry which is preliminary data.</text>
</comment>
<keyword evidence="1" id="KW-1133">Transmembrane helix</keyword>
<dbReference type="Proteomes" id="UP001202134">
    <property type="component" value="Unassembled WGS sequence"/>
</dbReference>
<proteinExistence type="predicted"/>
<keyword evidence="1" id="KW-0812">Transmembrane</keyword>
<dbReference type="Pfam" id="PF07963">
    <property type="entry name" value="N_methyl"/>
    <property type="match status" value="1"/>
</dbReference>
<feature type="transmembrane region" description="Helical" evidence="1">
    <location>
        <begin position="20"/>
        <end position="41"/>
    </location>
</feature>
<dbReference type="NCBIfam" id="TIGR02532">
    <property type="entry name" value="IV_pilin_GFxxxE"/>
    <property type="match status" value="1"/>
</dbReference>
<dbReference type="RefSeq" id="WP_248956595.1">
    <property type="nucleotide sequence ID" value="NZ_JAKIKU010000011.1"/>
</dbReference>
<gene>
    <name evidence="2" type="ORF">L2737_17475</name>
</gene>
<dbReference type="PROSITE" id="PS00409">
    <property type="entry name" value="PROKAR_NTER_METHYL"/>
    <property type="match status" value="1"/>
</dbReference>
<evidence type="ECO:0000313" key="2">
    <source>
        <dbReference type="EMBL" id="MCL1047092.1"/>
    </source>
</evidence>
<accession>A0ABT0KTD6</accession>
<protein>
    <submittedName>
        <fullName evidence="2">Prepilin-type N-terminal cleavage/methylation domain-containing protein</fullName>
    </submittedName>
</protein>
<organism evidence="2 3">
    <name type="scientific">Shewanella electrodiphila</name>
    <dbReference type="NCBI Taxonomy" id="934143"/>
    <lineage>
        <taxon>Bacteria</taxon>
        <taxon>Pseudomonadati</taxon>
        <taxon>Pseudomonadota</taxon>
        <taxon>Gammaproteobacteria</taxon>
        <taxon>Alteromonadales</taxon>
        <taxon>Shewanellaceae</taxon>
        <taxon>Shewanella</taxon>
    </lineage>
</organism>
<dbReference type="InterPro" id="IPR012902">
    <property type="entry name" value="N_methyl_site"/>
</dbReference>
<dbReference type="Gene3D" id="3.30.700.10">
    <property type="entry name" value="Glycoprotein, Type 4 Pilin"/>
    <property type="match status" value="1"/>
</dbReference>
<dbReference type="InterPro" id="IPR045584">
    <property type="entry name" value="Pilin-like"/>
</dbReference>
<keyword evidence="1" id="KW-0472">Membrane</keyword>
<dbReference type="EMBL" id="JAKIKU010000011">
    <property type="protein sequence ID" value="MCL1047092.1"/>
    <property type="molecule type" value="Genomic_DNA"/>
</dbReference>
<reference evidence="2 3" key="1">
    <citation type="submission" date="2022-01" db="EMBL/GenBank/DDBJ databases">
        <title>Whole genome-based taxonomy of the Shewanellaceae.</title>
        <authorList>
            <person name="Martin-Rodriguez A.J."/>
        </authorList>
    </citation>
    <scope>NUCLEOTIDE SEQUENCE [LARGE SCALE GENOMIC DNA]</scope>
    <source>
        <strain evidence="2 3">DSM 24955</strain>
    </source>
</reference>
<evidence type="ECO:0000313" key="3">
    <source>
        <dbReference type="Proteomes" id="UP001202134"/>
    </source>
</evidence>
<name>A0ABT0KTD6_9GAMM</name>
<keyword evidence="3" id="KW-1185">Reference proteome</keyword>
<dbReference type="SUPFAM" id="SSF54523">
    <property type="entry name" value="Pili subunits"/>
    <property type="match status" value="1"/>
</dbReference>